<dbReference type="EMBL" id="LR134523">
    <property type="protein sequence ID" value="VEJ34521.1"/>
    <property type="molecule type" value="Genomic_DNA"/>
</dbReference>
<evidence type="ECO:0000256" key="1">
    <source>
        <dbReference type="SAM" id="MobiDB-lite"/>
    </source>
</evidence>
<dbReference type="PANTHER" id="PTHR43308">
    <property type="entry name" value="OUTER MEMBRANE PROTEIN ALPHA-RELATED"/>
    <property type="match status" value="1"/>
</dbReference>
<feature type="region of interest" description="Disordered" evidence="1">
    <location>
        <begin position="800"/>
        <end position="824"/>
    </location>
</feature>
<feature type="signal peptide" evidence="2">
    <location>
        <begin position="1"/>
        <end position="28"/>
    </location>
</feature>
<proteinExistence type="predicted"/>
<dbReference type="InterPro" id="IPR001119">
    <property type="entry name" value="SLH_dom"/>
</dbReference>
<name>A0A448V054_9FIRM</name>
<dbReference type="RefSeq" id="WP_126464673.1">
    <property type="nucleotide sequence ID" value="NZ_LR134523.1"/>
</dbReference>
<evidence type="ECO:0000313" key="4">
    <source>
        <dbReference type="EMBL" id="VEJ34521.1"/>
    </source>
</evidence>
<feature type="region of interest" description="Disordered" evidence="1">
    <location>
        <begin position="656"/>
        <end position="681"/>
    </location>
</feature>
<dbReference type="Pfam" id="PF00395">
    <property type="entry name" value="SLH"/>
    <property type="match status" value="3"/>
</dbReference>
<dbReference type="InterPro" id="IPR041498">
    <property type="entry name" value="Big_6"/>
</dbReference>
<evidence type="ECO:0000259" key="3">
    <source>
        <dbReference type="PROSITE" id="PS51272"/>
    </source>
</evidence>
<sequence length="1051" mass="113388">MQFLKAKFPALLLAFAMLLSIIPANVFAAIEAPNWEERPDTTENNVWSLPADGDTVAAQTYTAQYKENRTAYEADPKLKAPAGYVRIAFDPTQDGQFPDTDLGVQKAYDVKEGTTWADAVKAGVAVPEAQYKDDTQRFDRWEPTLPADTEKLESNREFVAKYVLTADVVPQLGDERPNVPKNHVRVKFSADKDGSIPEGEISIYWVNPLAKNVQIKAPTVIPNPGYAFSKWSYPIQDSYPSSVNHIAKYVLTADVVAQKPGEAKPNVPENYVSVTFSAGENGTIADGETITYWVNPEQEVTLTAPTVTANAGYTQKEGSEAWDKPLTGTFAKATTITAQYTAPADVVAQKPGEAKPNVPENYVSVTFSASENGTIADGETITYWVNPEQEVTLIAPAVTANAGYTQKEGSEAWDKSLTGTFAKATTITAQYTAPADVVAQKPGEAKPNVPENYVSVTFSAGENGTIADGETITYWVNPEQEVTLIAPAVTPNAGYTQKEGSEAWDRSLTGTFAEATTITAQYDKLPFDKNQIEKITITAQPENLAYKEGDKLDLSGLVVTLTDVYGNQQEVPFADFADYGITTDPKNGTGLKMENNQKPVTVSIGSGDTQKEATTDPLKITPVDVPTKPVVGDIKEGDKAVTVTVPTDGDKITVTLPDGSTVTATKDPATGEWKTDDGKVVPEENGQLQMPVDPAKLTADGDVKVTVTDSATGKISTANTKTVQKSEKPDPGVSQTPSVRPIEIGDTEIRGTGVPGAEILITLPDGRAAQTTVRPDGTWSVPIDPAREGDVFEIVQREAGKASSETLRQTAEGKATGRPWLPGGWIPAPPAPGNEEKVEIKHHNAYIFGYPDGTVQPNGNVTRAEAAAMIARLEGLSLDDTTKPAFVDTPGGWYNGVINAVTKAGYMKGYPDGSFNPGGRITRAEFAQMIKTIDTPNAAKAPFEDVKGHWGESAIDQAYGNRRIEGYPYGSFRPNANITRAEAAKILNALYNRWVDDVGLHTELGNPSALRRFADLDPDFWGYYEIVEATNPHDYHKANAANAEIWVEIEN</sequence>
<gene>
    <name evidence="4" type="primary">ctc_1</name>
    <name evidence="4" type="ORF">NCTC13079_00196</name>
</gene>
<dbReference type="InterPro" id="IPR051465">
    <property type="entry name" value="Cell_Envelope_Struct_Comp"/>
</dbReference>
<evidence type="ECO:0000313" key="5">
    <source>
        <dbReference type="Proteomes" id="UP000269544"/>
    </source>
</evidence>
<dbReference type="OrthoDB" id="9776008at2"/>
<protein>
    <submittedName>
        <fullName evidence="4">Parasporal protein</fullName>
    </submittedName>
</protein>
<dbReference type="Proteomes" id="UP000269544">
    <property type="component" value="Chromosome"/>
</dbReference>
<dbReference type="KEGG" id="piv:NCTC13079_00196"/>
<dbReference type="InterPro" id="IPR013783">
    <property type="entry name" value="Ig-like_fold"/>
</dbReference>
<feature type="region of interest" description="Disordered" evidence="1">
    <location>
        <begin position="719"/>
        <end position="755"/>
    </location>
</feature>
<feature type="chain" id="PRO_5019358929" evidence="2">
    <location>
        <begin position="29"/>
        <end position="1051"/>
    </location>
</feature>
<feature type="domain" description="SLH" evidence="3">
    <location>
        <begin position="945"/>
        <end position="1001"/>
    </location>
</feature>
<dbReference type="Gene3D" id="2.60.40.3630">
    <property type="match status" value="1"/>
</dbReference>
<dbReference type="Gene3D" id="2.60.40.10">
    <property type="entry name" value="Immunoglobulins"/>
    <property type="match status" value="1"/>
</dbReference>
<feature type="domain" description="SLH" evidence="3">
    <location>
        <begin position="821"/>
        <end position="880"/>
    </location>
</feature>
<dbReference type="AlphaFoldDB" id="A0A448V054"/>
<keyword evidence="5" id="KW-1185">Reference proteome</keyword>
<organism evidence="4 5">
    <name type="scientific">Aedoeadaptatus ivorii</name>
    <dbReference type="NCBI Taxonomy" id="54006"/>
    <lineage>
        <taxon>Bacteria</taxon>
        <taxon>Bacillati</taxon>
        <taxon>Bacillota</taxon>
        <taxon>Tissierellia</taxon>
        <taxon>Tissierellales</taxon>
        <taxon>Peptoniphilaceae</taxon>
        <taxon>Aedoeadaptatus</taxon>
    </lineage>
</organism>
<reference evidence="4 5" key="1">
    <citation type="submission" date="2018-12" db="EMBL/GenBank/DDBJ databases">
        <authorList>
            <consortium name="Pathogen Informatics"/>
        </authorList>
    </citation>
    <scope>NUCLEOTIDE SEQUENCE [LARGE SCALE GENOMIC DNA]</scope>
    <source>
        <strain evidence="4 5">NCTC13079</strain>
    </source>
</reference>
<evidence type="ECO:0000256" key="2">
    <source>
        <dbReference type="SAM" id="SignalP"/>
    </source>
</evidence>
<keyword evidence="2" id="KW-0732">Signal</keyword>
<dbReference type="PROSITE" id="PS51272">
    <property type="entry name" value="SLH"/>
    <property type="match status" value="3"/>
</dbReference>
<accession>A0A448V054</accession>
<dbReference type="Pfam" id="PF17936">
    <property type="entry name" value="Big_6"/>
    <property type="match status" value="1"/>
</dbReference>
<feature type="domain" description="SLH" evidence="3">
    <location>
        <begin position="881"/>
        <end position="944"/>
    </location>
</feature>